<proteinExistence type="predicted"/>
<evidence type="ECO:0000313" key="4">
    <source>
        <dbReference type="Proteomes" id="UP000794436"/>
    </source>
</evidence>
<dbReference type="Proteomes" id="UP000794436">
    <property type="component" value="Unassembled WGS sequence"/>
</dbReference>
<dbReference type="OrthoDB" id="167213at2759"/>
<sequence>MGTVRYTSTSRPPVGPHASGGASGNAKKKKAKARPVVASEDDLSAALVLAEDMLDRKLASRDKWQICTQRNLSEIRSECMNVRRELQKLAEANDSVVMQVEDGLSAYEVRREELKTFMAEVARRTKLLKSGVKQHAKETDASLKAMAEKVAEKVEENQNKSIDEDDLMTQLTGMQEKFDNDLAKIRQEYDEVVDKRLVSKLSDVTKQLTCLHERLRHIEQEGHKQQTQQPIDARTQAIIAQSREDVNSLLHRVSELERHGGRRHDDSDGRYDRLQDQINGLLERFDGLVDEQKHQGHRVYELYRNGIAAPPPPLLIPPPTPPPVDLRPLEEGLHFARQDVAHMAKDLDRFAQRFDCELRQLKEEFGSRQQQLYESVMDALHRERRNHEFEEQKLKSTIFDLQAEFRALRDDFRATMSHRAPEPAYMPRSRPLSPPLPPLPAAKRQRRHYEPLPNERVDGRWMEQEMMRPFSNENDLWDQRRRHPGRSRSRSRSQSRSPPRSSNSMLYTPLNRPSPAHPNRQRHYDDVRRPPQQATSGSHPSRQQAPPVSSDSSEEHTDQSQPQRRQRRPPKPHEVILIDEDEEEEGEELEQENRQTTAPSQEPEPNAPTGGMAPPDRVLDDEDEEAPPQSAEEQRVVSATEGEKTSLRMATVDDLRVGAVLYLCFGGAPSLSSHWTSTFASLRQADCVDVPAVMAFQQRYTALQSFPIHLTQFVIQTVRVLGSTSPSEEPVEALESLASGDIERQFTQALVNMRRAWVERVCEFFSGILRILINDEPEMIGSLQSLVVTVHPILSWTNPIPQDKVSDIVTTWLKKQARAFWLITRYQRFRDTMKASVESLEGGLDASPGVFLLLYMFSVVETQRTCPQSARLRLNDDGKRLLQKLWSHMLSMLPYLFFVDCSWLEDQADGKGPMPVLGLCHILSTILMWNAPLDAGLDGVNNDLEESTRILMDKMRVDGKSIAELQHSSASSPSSSTLVVLESVSIELVEIDTKWANLVELDGFFDVAEFILPLEAS</sequence>
<evidence type="ECO:0000256" key="2">
    <source>
        <dbReference type="SAM" id="MobiDB-lite"/>
    </source>
</evidence>
<protein>
    <submittedName>
        <fullName evidence="3">Uncharacterized protein</fullName>
    </submittedName>
</protein>
<feature type="coiled-coil region" evidence="1">
    <location>
        <begin position="201"/>
        <end position="291"/>
    </location>
</feature>
<feature type="compositionally biased region" description="Basic residues" evidence="2">
    <location>
        <begin position="480"/>
        <end position="493"/>
    </location>
</feature>
<dbReference type="AlphaFoldDB" id="A0A8K1CL52"/>
<feature type="region of interest" description="Disordered" evidence="2">
    <location>
        <begin position="1"/>
        <end position="35"/>
    </location>
</feature>
<keyword evidence="4" id="KW-1185">Reference proteome</keyword>
<comment type="caution">
    <text evidence="3">The sequence shown here is derived from an EMBL/GenBank/DDBJ whole genome shotgun (WGS) entry which is preliminary data.</text>
</comment>
<evidence type="ECO:0000313" key="3">
    <source>
        <dbReference type="EMBL" id="TMW64670.1"/>
    </source>
</evidence>
<gene>
    <name evidence="3" type="ORF">Poli38472_011550</name>
</gene>
<feature type="region of interest" description="Disordered" evidence="2">
    <location>
        <begin position="418"/>
        <end position="455"/>
    </location>
</feature>
<dbReference type="EMBL" id="SPLM01000039">
    <property type="protein sequence ID" value="TMW64670.1"/>
    <property type="molecule type" value="Genomic_DNA"/>
</dbReference>
<organism evidence="3 4">
    <name type="scientific">Pythium oligandrum</name>
    <name type="common">Mycoparasitic fungus</name>
    <dbReference type="NCBI Taxonomy" id="41045"/>
    <lineage>
        <taxon>Eukaryota</taxon>
        <taxon>Sar</taxon>
        <taxon>Stramenopiles</taxon>
        <taxon>Oomycota</taxon>
        <taxon>Peronosporomycetes</taxon>
        <taxon>Pythiales</taxon>
        <taxon>Pythiaceae</taxon>
        <taxon>Pythium</taxon>
    </lineage>
</organism>
<name>A0A8K1CL52_PYTOL</name>
<feature type="compositionally biased region" description="Polar residues" evidence="2">
    <location>
        <begin position="532"/>
        <end position="551"/>
    </location>
</feature>
<keyword evidence="1" id="KW-0175">Coiled coil</keyword>
<feature type="compositionally biased region" description="Polar residues" evidence="2">
    <location>
        <begin position="1"/>
        <end position="11"/>
    </location>
</feature>
<feature type="compositionally biased region" description="Acidic residues" evidence="2">
    <location>
        <begin position="577"/>
        <end position="590"/>
    </location>
</feature>
<reference evidence="3" key="1">
    <citation type="submission" date="2019-03" db="EMBL/GenBank/DDBJ databases">
        <title>Long read genome sequence of the mycoparasitic Pythium oligandrum ATCC 38472 isolated from sugarbeet rhizosphere.</title>
        <authorList>
            <person name="Gaulin E."/>
        </authorList>
    </citation>
    <scope>NUCLEOTIDE SEQUENCE</scope>
    <source>
        <strain evidence="3">ATCC 38472_TT</strain>
    </source>
</reference>
<evidence type="ECO:0000256" key="1">
    <source>
        <dbReference type="SAM" id="Coils"/>
    </source>
</evidence>
<feature type="compositionally biased region" description="Low complexity" evidence="2">
    <location>
        <begin position="494"/>
        <end position="504"/>
    </location>
</feature>
<feature type="region of interest" description="Disordered" evidence="2">
    <location>
        <begin position="472"/>
        <end position="643"/>
    </location>
</feature>
<accession>A0A8K1CL52</accession>